<comment type="caution">
    <text evidence="2">The sequence shown here is derived from an EMBL/GenBank/DDBJ whole genome shotgun (WGS) entry which is preliminary data.</text>
</comment>
<dbReference type="InterPro" id="IPR041227">
    <property type="entry name" value="FluMu_N"/>
</dbReference>
<dbReference type="Proteomes" id="UP001339167">
    <property type="component" value="Unassembled WGS sequence"/>
</dbReference>
<gene>
    <name evidence="2" type="ORF">QWF21_12325</name>
</gene>
<keyword evidence="3" id="KW-1185">Reference proteome</keyword>
<dbReference type="Gene3D" id="3.40.5.80">
    <property type="match status" value="1"/>
</dbReference>
<protein>
    <submittedName>
        <fullName evidence="2">HI1506-related protein</fullName>
    </submittedName>
</protein>
<organism evidence="2 3">
    <name type="scientific">Alkalimonas mucilaginosa</name>
    <dbReference type="NCBI Taxonomy" id="3057676"/>
    <lineage>
        <taxon>Bacteria</taxon>
        <taxon>Pseudomonadati</taxon>
        <taxon>Pseudomonadota</taxon>
        <taxon>Gammaproteobacteria</taxon>
        <taxon>Alkalimonas</taxon>
    </lineage>
</organism>
<dbReference type="RefSeq" id="WP_330088354.1">
    <property type="nucleotide sequence ID" value="NZ_JAUGZK010000009.1"/>
</dbReference>
<evidence type="ECO:0000259" key="1">
    <source>
        <dbReference type="Pfam" id="PF17891"/>
    </source>
</evidence>
<feature type="domain" description="Mu-like prophage FluMu N-terminal" evidence="1">
    <location>
        <begin position="7"/>
        <end position="53"/>
    </location>
</feature>
<proteinExistence type="predicted"/>
<dbReference type="Pfam" id="PF17891">
    <property type="entry name" value="FluMu_N"/>
    <property type="match status" value="1"/>
</dbReference>
<name>A0ABU7JH76_9GAMM</name>
<evidence type="ECO:0000313" key="2">
    <source>
        <dbReference type="EMBL" id="MEE2025032.1"/>
    </source>
</evidence>
<dbReference type="SUPFAM" id="SSF160059">
    <property type="entry name" value="PriA/YqbF domain"/>
    <property type="match status" value="1"/>
</dbReference>
<accession>A0ABU7JH76</accession>
<sequence>MAKLLFIVCAAHTGYRRGGIRFVQGENTVETENLTAEQLQQIHQDPLLVVGEYADSISLQDEANKGSGTQGPVGDGTLSAAVTGLTLEQAFAQLQPDNPDHFTQSNQPQLSALEQLTGRRVTAAERNEAWAAYQAALAIKSEAGDAE</sequence>
<reference evidence="2 3" key="1">
    <citation type="submission" date="2023-06" db="EMBL/GenBank/DDBJ databases">
        <title>Alkalimonas sp., MEB004 an alkaliphilic bacterium isolated from Lonar Lake, India.</title>
        <authorList>
            <person name="Joshi A."/>
            <person name="Thite S."/>
        </authorList>
    </citation>
    <scope>NUCLEOTIDE SEQUENCE [LARGE SCALE GENOMIC DNA]</scope>
    <source>
        <strain evidence="2 3">MEB004</strain>
    </source>
</reference>
<dbReference type="EMBL" id="JAUGZK010000009">
    <property type="protein sequence ID" value="MEE2025032.1"/>
    <property type="molecule type" value="Genomic_DNA"/>
</dbReference>
<evidence type="ECO:0000313" key="3">
    <source>
        <dbReference type="Proteomes" id="UP001339167"/>
    </source>
</evidence>